<comment type="caution">
    <text evidence="3">The sequence shown here is derived from an EMBL/GenBank/DDBJ whole genome shotgun (WGS) entry which is preliminary data.</text>
</comment>
<evidence type="ECO:0000313" key="3">
    <source>
        <dbReference type="EMBL" id="KAL3774373.1"/>
    </source>
</evidence>
<dbReference type="Proteomes" id="UP001530400">
    <property type="component" value="Unassembled WGS sequence"/>
</dbReference>
<dbReference type="Gene3D" id="2.60.40.3440">
    <property type="match status" value="7"/>
</dbReference>
<feature type="region of interest" description="Disordered" evidence="1">
    <location>
        <begin position="1384"/>
        <end position="1419"/>
    </location>
</feature>
<evidence type="ECO:0000256" key="2">
    <source>
        <dbReference type="SAM" id="SignalP"/>
    </source>
</evidence>
<proteinExistence type="predicted"/>
<dbReference type="NCBIfam" id="NF012211">
    <property type="entry name" value="tand_rpt_95"/>
    <property type="match status" value="3"/>
</dbReference>
<gene>
    <name evidence="3" type="ORF">ACHAWO_011404</name>
</gene>
<sequence>MNLHLSLLLLLSTANALTWNSAKKTRAISPDSISTDESAIIVTLPATTSTGATIDVNGADVDATRFPSSTGATDGAENANVDTGMSVEEVSGYYANTVADYYGSGVSVTVDKVESSSSSYGSVSGSGVSKMKSSVSVVKGGGSKSKGTFWSVHASKKSVTGIHTSNSSSTSSECLYTKGSSSYKNSIKGSSSYFYKGSSKKSRSSQGTCVCKEKRRELQWGNDGHSSSGGGGGTANKVSGGSSANKVSGNSNANKVTSGSSKVTTVKVSGTSSKMTGGMWAGDAHGASSKVTGSSSKVTSNKSTSSKVTDTSSKMTGGMWAGDAHGASSKVTGSGASSKVTGSSSKVTSNKSTSSKVTDTSSKMSGGMWAGDAHGVTSKITGSSSKVTSNKSTSSKVTGTASKVASSGGMWAGDAYGISKMTTQKTSKITSVKGSSVSFKSALSSEDSKSTKTVVSASWKGDSWGPSKVTTVKESSVSVKGSSSYDYYCSCETSFEIDVCGSPTPSPINPLAPQPSIPVDTNAPSVVENIEVDEILCVDDFAMTTTGVSVEIPVLDNDGFIPSGISGSITQPNNGLTIITDSSILYIPYSNICGVDTFTYTINDASGQAMCTASVTVSIVCTGDANTPSPTVTPTDEIIPNGGDLNITENITDSPSAVPINPDGGDLNIAKPVANDDYYTTNQDESIEIAILKNDTLIVGKFSSSNSISENVGLNSRCNFFLGTTGTYTMPPNGQLSTIEDDLLYTPDTGFCGSDMFSYTLTDATGEYSDSAVVTIDVICAELPSPMPTYFTGDDLIGVPPDFTLNSSAPSPQPTLYDGDDAIGVNQNFNATQPPIDRPDLEDDYAITNQSVPVFIPILDNDVIPSDSTGSMGVAMHGEVDASVDGIIYTPEDYFCGFEKFEYSVTDSTGKFTDSAQVTIEVICVDSPTPSPTLFTGDDLVGVPPEFGEDTAAPSPSPTLFTGDDMIGVPPDFNNTEPDIDRPELNDDYATTNQGEPVIIPILANDTIPTDSTGSFTNPEHGVVTILTGDDVLYTPDQEFCGTDSFTYTIKDTSNNADTATVTVDVACKENDDQTSVDSTTTASDNHVPVAKDDEAITPQNQPVFINVAANDEDKDDDALIVTSVAQCKEGGNLVIIGDGTGGVVEYTPASGFYGTDHCDYTICDEHGACDTACIVVTVEKSSAPPLAVNDAVKTEVDVAIEIEVTENDISPNGSPLTVVSVGETEKGAVVAIVGDVTSGFVFYEPPVSFVGNDEFNYTIVDEEGQTSTAMVYITVNSEKDVGVITSAIPTSISSETTTPSFAHGCSTAQDSSVIYVIDKDPCAIITSVTGGANGVCEVTGKGTITYTPDDGFTGTDECEYELCKDSSCSSGVLTITVIADGSASETSSTEAATTTSTAAETTSASADETTSSIPADTTTATIMAETTTTETPVIVHDSGNVTESPSAYYMCPEVDPSNVTQITLLYKYEVVLVEGADLNAAIEVIELEMNDLLASQMRCSMSGSGRSLLIAGLVGADSNPADTLSDEECESGNAGCVVVNGGLTVYGDADIEEVQSYLGSVMPDIVSSVNATVIEERLSASSAMLEGSDATAEGKSSNVSTVAIAGAAVVAVLGAAMFLRKRQSHEELSDESEAVLRDEFPQKTVEIPNGSSNEDSDTLLTSSTSFESKSKKSLKSVFRNNRDDGRLASPVFSISSSKSKSYNIEDTVDL</sequence>
<feature type="chain" id="PRO_5044892133" evidence="2">
    <location>
        <begin position="17"/>
        <end position="1711"/>
    </location>
</feature>
<feature type="signal peptide" evidence="2">
    <location>
        <begin position="1"/>
        <end position="16"/>
    </location>
</feature>
<evidence type="ECO:0000256" key="1">
    <source>
        <dbReference type="SAM" id="MobiDB-lite"/>
    </source>
</evidence>
<feature type="compositionally biased region" description="Low complexity" evidence="1">
    <location>
        <begin position="1659"/>
        <end position="1668"/>
    </location>
</feature>
<dbReference type="Pfam" id="PF17963">
    <property type="entry name" value="Big_9"/>
    <property type="match status" value="7"/>
</dbReference>
<evidence type="ECO:0000313" key="4">
    <source>
        <dbReference type="Proteomes" id="UP001530400"/>
    </source>
</evidence>
<protein>
    <submittedName>
        <fullName evidence="3">Uncharacterized protein</fullName>
    </submittedName>
</protein>
<name>A0ABD3NEP5_9STRA</name>
<accession>A0ABD3NEP5</accession>
<feature type="compositionally biased region" description="Low complexity" evidence="1">
    <location>
        <begin position="331"/>
        <end position="365"/>
    </location>
</feature>
<keyword evidence="2" id="KW-0732">Signal</keyword>
<feature type="compositionally biased region" description="Low complexity" evidence="1">
    <location>
        <begin position="255"/>
        <end position="274"/>
    </location>
</feature>
<feature type="compositionally biased region" description="Polar residues" evidence="1">
    <location>
        <begin position="243"/>
        <end position="254"/>
    </location>
</feature>
<organism evidence="3 4">
    <name type="scientific">Cyclotella atomus</name>
    <dbReference type="NCBI Taxonomy" id="382360"/>
    <lineage>
        <taxon>Eukaryota</taxon>
        <taxon>Sar</taxon>
        <taxon>Stramenopiles</taxon>
        <taxon>Ochrophyta</taxon>
        <taxon>Bacillariophyta</taxon>
        <taxon>Coscinodiscophyceae</taxon>
        <taxon>Thalassiosirophycidae</taxon>
        <taxon>Stephanodiscales</taxon>
        <taxon>Stephanodiscaceae</taxon>
        <taxon>Cyclotella</taxon>
    </lineage>
</organism>
<reference evidence="3 4" key="1">
    <citation type="submission" date="2024-10" db="EMBL/GenBank/DDBJ databases">
        <title>Updated reference genomes for cyclostephanoid diatoms.</title>
        <authorList>
            <person name="Roberts W.R."/>
            <person name="Alverson A.J."/>
        </authorList>
    </citation>
    <scope>NUCLEOTIDE SEQUENCE [LARGE SCALE GENOMIC DNA]</scope>
    <source>
        <strain evidence="3 4">AJA010-31</strain>
    </source>
</reference>
<feature type="region of interest" description="Disordered" evidence="1">
    <location>
        <begin position="220"/>
        <end position="406"/>
    </location>
</feature>
<feature type="region of interest" description="Disordered" evidence="1">
    <location>
        <begin position="1642"/>
        <end position="1678"/>
    </location>
</feature>
<dbReference type="EMBL" id="JALLPJ020001197">
    <property type="protein sequence ID" value="KAL3774373.1"/>
    <property type="molecule type" value="Genomic_DNA"/>
</dbReference>
<feature type="compositionally biased region" description="Low complexity" evidence="1">
    <location>
        <begin position="381"/>
        <end position="400"/>
    </location>
</feature>
<feature type="compositionally biased region" description="Low complexity" evidence="1">
    <location>
        <begin position="288"/>
        <end position="314"/>
    </location>
</feature>
<keyword evidence="4" id="KW-1185">Reference proteome</keyword>